<feature type="repeat" description="ANK" evidence="19">
    <location>
        <begin position="111"/>
        <end position="143"/>
    </location>
</feature>
<evidence type="ECO:0000256" key="20">
    <source>
        <dbReference type="SAM" id="MobiDB-lite"/>
    </source>
</evidence>
<evidence type="ECO:0000256" key="3">
    <source>
        <dbReference type="ARBA" id="ARBA00004651"/>
    </source>
</evidence>
<reference evidence="21 22" key="1">
    <citation type="submission" date="2021-06" db="EMBL/GenBank/DDBJ databases">
        <title>Caerostris extrusa draft genome.</title>
        <authorList>
            <person name="Kono N."/>
            <person name="Arakawa K."/>
        </authorList>
    </citation>
    <scope>NUCLEOTIDE SEQUENCE [LARGE SCALE GENOMIC DNA]</scope>
</reference>
<comment type="subcellular location">
    <subcellularLocation>
        <location evidence="3">Cell membrane</location>
        <topology evidence="3">Multi-pass membrane protein</topology>
    </subcellularLocation>
    <subcellularLocation>
        <location evidence="2">Secreted</location>
    </subcellularLocation>
    <subcellularLocation>
        <location evidence="1">Target cell membrane</location>
    </subcellularLocation>
</comment>
<evidence type="ECO:0000256" key="4">
    <source>
        <dbReference type="ARBA" id="ARBA00022448"/>
    </source>
</evidence>
<keyword evidence="9" id="KW-0109">Calcium transport</keyword>
<evidence type="ECO:0000256" key="8">
    <source>
        <dbReference type="ARBA" id="ARBA00022537"/>
    </source>
</evidence>
<dbReference type="GO" id="GO:0098703">
    <property type="term" value="P:calcium ion import across plasma membrane"/>
    <property type="evidence" value="ECO:0007669"/>
    <property type="project" value="TreeGrafter"/>
</dbReference>
<evidence type="ECO:0000256" key="12">
    <source>
        <dbReference type="ARBA" id="ARBA00022699"/>
    </source>
</evidence>
<keyword evidence="10" id="KW-0800">Toxin</keyword>
<evidence type="ECO:0000313" key="21">
    <source>
        <dbReference type="EMBL" id="GIY42443.1"/>
    </source>
</evidence>
<dbReference type="PROSITE" id="PS50297">
    <property type="entry name" value="ANK_REP_REGION"/>
    <property type="match status" value="1"/>
</dbReference>
<dbReference type="InterPro" id="IPR036770">
    <property type="entry name" value="Ankyrin_rpt-contain_sf"/>
</dbReference>
<dbReference type="GO" id="GO:0006887">
    <property type="term" value="P:exocytosis"/>
    <property type="evidence" value="ECO:0007669"/>
    <property type="project" value="UniProtKB-KW"/>
</dbReference>
<keyword evidence="11" id="KW-0107">Calcium channel</keyword>
<keyword evidence="8" id="KW-0472">Membrane</keyword>
<evidence type="ECO:0000313" key="22">
    <source>
        <dbReference type="Proteomes" id="UP001054945"/>
    </source>
</evidence>
<keyword evidence="6" id="KW-0268">Exocytosis</keyword>
<dbReference type="Pfam" id="PF12796">
    <property type="entry name" value="Ank_2"/>
    <property type="match status" value="1"/>
</dbReference>
<keyword evidence="7" id="KW-0964">Secreted</keyword>
<evidence type="ECO:0000256" key="16">
    <source>
        <dbReference type="ARBA" id="ARBA00023065"/>
    </source>
</evidence>
<sequence>MEKGKWYLFKNLFLQETKDRPKHKQLPQNRDHDAKSTTKSSTVNIENIPKEEGVPQFRDVCWDLDQRGSVGETILHLCFLASSPTHAELAKRLVKLFPKLINDVYQSDEYYGENVLHMAIVNEDPVMVKFLLDHGANYNERAIGSFFSPEDQNSQEQTT</sequence>
<dbReference type="GO" id="GO:0044218">
    <property type="term" value="C:other organism cell membrane"/>
    <property type="evidence" value="ECO:0007669"/>
    <property type="project" value="UniProtKB-KW"/>
</dbReference>
<dbReference type="PANTHER" id="PTHR10582">
    <property type="entry name" value="TRANSIENT RECEPTOR POTENTIAL ION CHANNEL PROTEIN"/>
    <property type="match status" value="1"/>
</dbReference>
<keyword evidence="15" id="KW-0638">Presynaptic neurotoxin</keyword>
<comment type="caution">
    <text evidence="21">The sequence shown here is derived from an EMBL/GenBank/DDBJ whole genome shotgun (WGS) entry which is preliminary data.</text>
</comment>
<dbReference type="AlphaFoldDB" id="A0AAV4T6Y2"/>
<dbReference type="GO" id="GO:0044231">
    <property type="term" value="C:host cell presynaptic membrane"/>
    <property type="evidence" value="ECO:0007669"/>
    <property type="project" value="UniProtKB-KW"/>
</dbReference>
<keyword evidence="19" id="KW-0040">ANK repeat</keyword>
<dbReference type="PROSITE" id="PS50088">
    <property type="entry name" value="ANK_REPEAT"/>
    <property type="match status" value="1"/>
</dbReference>
<dbReference type="Gene3D" id="1.25.40.20">
    <property type="entry name" value="Ankyrin repeat-containing domain"/>
    <property type="match status" value="1"/>
</dbReference>
<evidence type="ECO:0000256" key="18">
    <source>
        <dbReference type="ARBA" id="ARBA00023303"/>
    </source>
</evidence>
<evidence type="ECO:0000256" key="5">
    <source>
        <dbReference type="ARBA" id="ARBA00022475"/>
    </source>
</evidence>
<dbReference type="SUPFAM" id="SSF48403">
    <property type="entry name" value="Ankyrin repeat"/>
    <property type="match status" value="1"/>
</dbReference>
<dbReference type="Proteomes" id="UP001054945">
    <property type="component" value="Unassembled WGS sequence"/>
</dbReference>
<keyword evidence="5" id="KW-1003">Cell membrane</keyword>
<dbReference type="GO" id="GO:0005886">
    <property type="term" value="C:plasma membrane"/>
    <property type="evidence" value="ECO:0007669"/>
    <property type="project" value="UniProtKB-SubCell"/>
</dbReference>
<evidence type="ECO:0000256" key="9">
    <source>
        <dbReference type="ARBA" id="ARBA00022568"/>
    </source>
</evidence>
<keyword evidence="16" id="KW-0406">Ion transport</keyword>
<keyword evidence="18" id="KW-0407">Ion channel</keyword>
<evidence type="ECO:0000256" key="10">
    <source>
        <dbReference type="ARBA" id="ARBA00022656"/>
    </source>
</evidence>
<dbReference type="GO" id="GO:0005262">
    <property type="term" value="F:calcium channel activity"/>
    <property type="evidence" value="ECO:0007669"/>
    <property type="project" value="UniProtKB-KW"/>
</dbReference>
<keyword evidence="13" id="KW-0677">Repeat</keyword>
<accession>A0AAV4T6Y2</accession>
<protein>
    <submittedName>
        <fullName evidence="21">Transient receptor potential cation channel subfamily V member 5</fullName>
    </submittedName>
</protein>
<dbReference type="GO" id="GO:0005576">
    <property type="term" value="C:extracellular region"/>
    <property type="evidence" value="ECO:0007669"/>
    <property type="project" value="UniProtKB-SubCell"/>
</dbReference>
<evidence type="ECO:0000256" key="6">
    <source>
        <dbReference type="ARBA" id="ARBA00022483"/>
    </source>
</evidence>
<dbReference type="PANTHER" id="PTHR10582:SF28">
    <property type="entry name" value="NANCHUNG, ISOFORM B"/>
    <property type="match status" value="1"/>
</dbReference>
<organism evidence="21 22">
    <name type="scientific">Caerostris extrusa</name>
    <name type="common">Bark spider</name>
    <name type="synonym">Caerostris bankana</name>
    <dbReference type="NCBI Taxonomy" id="172846"/>
    <lineage>
        <taxon>Eukaryota</taxon>
        <taxon>Metazoa</taxon>
        <taxon>Ecdysozoa</taxon>
        <taxon>Arthropoda</taxon>
        <taxon>Chelicerata</taxon>
        <taxon>Arachnida</taxon>
        <taxon>Araneae</taxon>
        <taxon>Araneomorphae</taxon>
        <taxon>Entelegynae</taxon>
        <taxon>Araneoidea</taxon>
        <taxon>Araneidae</taxon>
        <taxon>Caerostris</taxon>
    </lineage>
</organism>
<dbReference type="InterPro" id="IPR024862">
    <property type="entry name" value="TRPV"/>
</dbReference>
<keyword evidence="8" id="KW-1052">Target cell membrane</keyword>
<keyword evidence="21" id="KW-0675">Receptor</keyword>
<evidence type="ECO:0000256" key="15">
    <source>
        <dbReference type="ARBA" id="ARBA00023028"/>
    </source>
</evidence>
<evidence type="ECO:0000256" key="13">
    <source>
        <dbReference type="ARBA" id="ARBA00022737"/>
    </source>
</evidence>
<evidence type="ECO:0000256" key="14">
    <source>
        <dbReference type="ARBA" id="ARBA00022837"/>
    </source>
</evidence>
<keyword evidence="14" id="KW-0106">Calcium</keyword>
<evidence type="ECO:0000256" key="17">
    <source>
        <dbReference type="ARBA" id="ARBA00023298"/>
    </source>
</evidence>
<dbReference type="EMBL" id="BPLR01010849">
    <property type="protein sequence ID" value="GIY42443.1"/>
    <property type="molecule type" value="Genomic_DNA"/>
</dbReference>
<evidence type="ECO:0000256" key="19">
    <source>
        <dbReference type="PROSITE-ProRule" id="PRU00023"/>
    </source>
</evidence>
<dbReference type="GO" id="GO:0090729">
    <property type="term" value="F:toxin activity"/>
    <property type="evidence" value="ECO:0007669"/>
    <property type="project" value="UniProtKB-KW"/>
</dbReference>
<evidence type="ECO:0000256" key="1">
    <source>
        <dbReference type="ARBA" id="ARBA00004175"/>
    </source>
</evidence>
<gene>
    <name evidence="21" type="primary">Trpv5</name>
    <name evidence="21" type="ORF">CEXT_770981</name>
</gene>
<keyword evidence="12" id="KW-0528">Neurotoxin</keyword>
<evidence type="ECO:0000256" key="2">
    <source>
        <dbReference type="ARBA" id="ARBA00004613"/>
    </source>
</evidence>
<dbReference type="SMART" id="SM00248">
    <property type="entry name" value="ANK"/>
    <property type="match status" value="2"/>
</dbReference>
<keyword evidence="4" id="KW-0813">Transport</keyword>
<dbReference type="InterPro" id="IPR002110">
    <property type="entry name" value="Ankyrin_rpt"/>
</dbReference>
<proteinExistence type="predicted"/>
<feature type="region of interest" description="Disordered" evidence="20">
    <location>
        <begin position="20"/>
        <end position="48"/>
    </location>
</feature>
<keyword evidence="17" id="KW-1053">Target membrane</keyword>
<keyword evidence="22" id="KW-1185">Reference proteome</keyword>
<name>A0AAV4T6Y2_CAEEX</name>
<evidence type="ECO:0000256" key="11">
    <source>
        <dbReference type="ARBA" id="ARBA00022673"/>
    </source>
</evidence>
<evidence type="ECO:0000256" key="7">
    <source>
        <dbReference type="ARBA" id="ARBA00022525"/>
    </source>
</evidence>